<feature type="signal peptide" evidence="2">
    <location>
        <begin position="1"/>
        <end position="24"/>
    </location>
</feature>
<reference evidence="3 4" key="1">
    <citation type="journal article" date="2018" name="MBio">
        <title>Comparative Genomics Reveals the Core Gene Toolbox for the Fungus-Insect Symbiosis.</title>
        <authorList>
            <person name="Wang Y."/>
            <person name="Stata M."/>
            <person name="Wang W."/>
            <person name="Stajich J.E."/>
            <person name="White M.M."/>
            <person name="Moncalvo J.M."/>
        </authorList>
    </citation>
    <scope>NUCLEOTIDE SEQUENCE [LARGE SCALE GENOMIC DNA]</scope>
    <source>
        <strain evidence="3 4">AUS-126-30</strain>
    </source>
</reference>
<protein>
    <submittedName>
        <fullName evidence="3">Uncharacterized protein</fullName>
    </submittedName>
</protein>
<gene>
    <name evidence="3" type="ORF">BB558_003043</name>
</gene>
<keyword evidence="1" id="KW-1133">Transmembrane helix</keyword>
<dbReference type="Proteomes" id="UP000245591">
    <property type="component" value="Unassembled WGS sequence"/>
</dbReference>
<keyword evidence="4" id="KW-1185">Reference proteome</keyword>
<comment type="caution">
    <text evidence="3">The sequence shown here is derived from an EMBL/GenBank/DDBJ whole genome shotgun (WGS) entry which is preliminary data.</text>
</comment>
<dbReference type="EMBL" id="MBFU01000267">
    <property type="protein sequence ID" value="PWA00896.1"/>
    <property type="molecule type" value="Genomic_DNA"/>
</dbReference>
<evidence type="ECO:0000313" key="4">
    <source>
        <dbReference type="Proteomes" id="UP000245591"/>
    </source>
</evidence>
<sequence>MKDLSKSLFIGIIITILELNAGHAELNEKVIHGITQNHANHNTSKINERYHDNVPRITDKVNFRTKTITVNGTAAVTTTLPRKTVTVINGDNQRGFRTVTDIETQLSTVTSVSVSKTTETDTETTTDISTTVETSISISTTIETSTKTNISTSITTEISTTEATVISTSTDTETLTTTETSISKSTDTKTITLPDKTVTSTTTITSLSTSTTTNTANTSKNLKTRTSMLWVFLTLYISYLFIMV</sequence>
<accession>A0A2U1J735</accession>
<name>A0A2U1J735_SMIAN</name>
<keyword evidence="2" id="KW-0732">Signal</keyword>
<feature type="transmembrane region" description="Helical" evidence="1">
    <location>
        <begin position="227"/>
        <end position="243"/>
    </location>
</feature>
<organism evidence="3 4">
    <name type="scientific">Smittium angustum</name>
    <dbReference type="NCBI Taxonomy" id="133377"/>
    <lineage>
        <taxon>Eukaryota</taxon>
        <taxon>Fungi</taxon>
        <taxon>Fungi incertae sedis</taxon>
        <taxon>Zoopagomycota</taxon>
        <taxon>Kickxellomycotina</taxon>
        <taxon>Harpellomycetes</taxon>
        <taxon>Harpellales</taxon>
        <taxon>Legeriomycetaceae</taxon>
        <taxon>Smittium</taxon>
    </lineage>
</organism>
<dbReference type="AlphaFoldDB" id="A0A2U1J735"/>
<evidence type="ECO:0000256" key="2">
    <source>
        <dbReference type="SAM" id="SignalP"/>
    </source>
</evidence>
<evidence type="ECO:0000313" key="3">
    <source>
        <dbReference type="EMBL" id="PWA00896.1"/>
    </source>
</evidence>
<feature type="chain" id="PRO_5015452544" evidence="2">
    <location>
        <begin position="25"/>
        <end position="244"/>
    </location>
</feature>
<keyword evidence="1" id="KW-0812">Transmembrane</keyword>
<proteinExistence type="predicted"/>
<keyword evidence="1" id="KW-0472">Membrane</keyword>
<evidence type="ECO:0000256" key="1">
    <source>
        <dbReference type="SAM" id="Phobius"/>
    </source>
</evidence>